<dbReference type="GO" id="GO:0016787">
    <property type="term" value="F:hydrolase activity"/>
    <property type="evidence" value="ECO:0007669"/>
    <property type="project" value="UniProtKB-KW"/>
</dbReference>
<proteinExistence type="inferred from homology"/>
<protein>
    <submittedName>
        <fullName evidence="7">Calcineurin-like phosphoesterase family protein</fullName>
    </submittedName>
</protein>
<dbReference type="Gene3D" id="3.60.21.10">
    <property type="match status" value="1"/>
</dbReference>
<reference evidence="7 8" key="1">
    <citation type="submission" date="2018-11" db="EMBL/GenBank/DDBJ databases">
        <title>Genomic Encyclopedia of Type Strains, Phase IV (KMG-IV): sequencing the most valuable type-strain genomes for metagenomic binning, comparative biology and taxonomic classification.</title>
        <authorList>
            <person name="Goeker M."/>
        </authorList>
    </citation>
    <scope>NUCLEOTIDE SEQUENCE [LARGE SCALE GENOMIC DNA]</scope>
    <source>
        <strain evidence="7 8">DSM 26537</strain>
    </source>
</reference>
<dbReference type="InterPro" id="IPR012365">
    <property type="entry name" value="Pesteras_lmo2642"/>
</dbReference>
<dbReference type="PROSITE" id="PS51257">
    <property type="entry name" value="PROKAR_LIPOPROTEIN"/>
    <property type="match status" value="1"/>
</dbReference>
<keyword evidence="8" id="KW-1185">Reference proteome</keyword>
<sequence length="435" mass="49705">MKLKYILILSGILLTLSSCNKVKNSNYMDLVVKENGPSIFVATDLHYLSRELTDNSAAFREFIKGGDGKMVEYTPDITDALIDEVIKAHPRALILSGDLTFNGEKKSHKELSEKLKTVKKAGIHVLVIPGNHDILNPHSYQYKGNKVYTTTNITPEDFKSIYEDMGYKDALDSDPDSLSYLYEIADDLWVIMLDANKDMGYAIDSGRISDTSFAWIRQCLEKAKKEGATVISVTHQNLLSHNELFTSRYTILNGIELTKLLEEYQVKLNLSGHMHIQDIQKSENENGIYDIVTSSLAVYPNHYGIVHISPDRKITYQSQNVNVNEYARNNHSKDENLLNFDNYGRQFFFDSSYEKIYHSLEEADITEDKQKAMAEYAADINIKYFSGALKDTLKEDLGKVEYDYWMEEGKDTFFGTYLKSILNQKSEDENKVILK</sequence>
<dbReference type="EMBL" id="RJVG01000007">
    <property type="protein sequence ID" value="ROR27239.1"/>
    <property type="molecule type" value="Genomic_DNA"/>
</dbReference>
<dbReference type="AlphaFoldDB" id="A0A3N1XKJ8"/>
<dbReference type="OrthoDB" id="2036332at2"/>
<dbReference type="PIRSF" id="PIRSF034890">
    <property type="entry name" value="Pesteras_lmo2642"/>
    <property type="match status" value="1"/>
</dbReference>
<dbReference type="PANTHER" id="PTHR42988:SF2">
    <property type="entry name" value="CYCLIC NUCLEOTIDE PHOSPHODIESTERASE CBUA0032-RELATED"/>
    <property type="match status" value="1"/>
</dbReference>
<evidence type="ECO:0000256" key="2">
    <source>
        <dbReference type="ARBA" id="ARBA00022801"/>
    </source>
</evidence>
<comment type="similarity">
    <text evidence="4">Belongs to the cyclic nucleotide phosphodiesterase class-III family.</text>
</comment>
<gene>
    <name evidence="7" type="ORF">EDD66_107153</name>
</gene>
<evidence type="ECO:0000256" key="3">
    <source>
        <dbReference type="ARBA" id="ARBA00023004"/>
    </source>
</evidence>
<accession>A0A3N1XKJ8</accession>
<dbReference type="InterPro" id="IPR029052">
    <property type="entry name" value="Metallo-depent_PP-like"/>
</dbReference>
<evidence type="ECO:0000256" key="4">
    <source>
        <dbReference type="ARBA" id="ARBA00025742"/>
    </source>
</evidence>
<evidence type="ECO:0000256" key="1">
    <source>
        <dbReference type="ARBA" id="ARBA00022723"/>
    </source>
</evidence>
<feature type="domain" description="Calcineurin-like phosphoesterase" evidence="5">
    <location>
        <begin position="39"/>
        <end position="276"/>
    </location>
</feature>
<evidence type="ECO:0000313" key="8">
    <source>
        <dbReference type="Proteomes" id="UP000273083"/>
    </source>
</evidence>
<dbReference type="RefSeq" id="WP_123609930.1">
    <property type="nucleotide sequence ID" value="NZ_RJVG01000007.1"/>
</dbReference>
<feature type="domain" description="Cyclic nucleotide phosphodiesterase C-terminal" evidence="6">
    <location>
        <begin position="322"/>
        <end position="428"/>
    </location>
</feature>
<dbReference type="Gene3D" id="1.10.246.180">
    <property type="match status" value="1"/>
</dbReference>
<evidence type="ECO:0000259" key="5">
    <source>
        <dbReference type="Pfam" id="PF00149"/>
    </source>
</evidence>
<dbReference type="Pfam" id="PF00149">
    <property type="entry name" value="Metallophos"/>
    <property type="match status" value="1"/>
</dbReference>
<name>A0A3N1XKJ8_9FIRM</name>
<dbReference type="InterPro" id="IPR004843">
    <property type="entry name" value="Calcineurin-like_PHP"/>
</dbReference>
<keyword evidence="2" id="KW-0378">Hydrolase</keyword>
<keyword evidence="3" id="KW-0408">Iron</keyword>
<dbReference type="InterPro" id="IPR050884">
    <property type="entry name" value="CNP_phosphodiesterase-III"/>
</dbReference>
<keyword evidence="1" id="KW-0479">Metal-binding</keyword>
<dbReference type="SUPFAM" id="SSF56300">
    <property type="entry name" value="Metallo-dependent phosphatases"/>
    <property type="match status" value="1"/>
</dbReference>
<dbReference type="InterPro" id="IPR040869">
    <property type="entry name" value="CNP_C"/>
</dbReference>
<evidence type="ECO:0000313" key="7">
    <source>
        <dbReference type="EMBL" id="ROR27239.1"/>
    </source>
</evidence>
<dbReference type="PANTHER" id="PTHR42988">
    <property type="entry name" value="PHOSPHOHYDROLASE"/>
    <property type="match status" value="1"/>
</dbReference>
<organism evidence="7 8">
    <name type="scientific">Mobilisporobacter senegalensis</name>
    <dbReference type="NCBI Taxonomy" id="1329262"/>
    <lineage>
        <taxon>Bacteria</taxon>
        <taxon>Bacillati</taxon>
        <taxon>Bacillota</taxon>
        <taxon>Clostridia</taxon>
        <taxon>Lachnospirales</taxon>
        <taxon>Lachnospiraceae</taxon>
        <taxon>Mobilisporobacter</taxon>
    </lineage>
</organism>
<dbReference type="Pfam" id="PF17839">
    <property type="entry name" value="CNP_C_terminal"/>
    <property type="match status" value="1"/>
</dbReference>
<dbReference type="Proteomes" id="UP000273083">
    <property type="component" value="Unassembled WGS sequence"/>
</dbReference>
<comment type="caution">
    <text evidence="7">The sequence shown here is derived from an EMBL/GenBank/DDBJ whole genome shotgun (WGS) entry which is preliminary data.</text>
</comment>
<evidence type="ECO:0000259" key="6">
    <source>
        <dbReference type="Pfam" id="PF17839"/>
    </source>
</evidence>
<dbReference type="GO" id="GO:0046872">
    <property type="term" value="F:metal ion binding"/>
    <property type="evidence" value="ECO:0007669"/>
    <property type="project" value="UniProtKB-KW"/>
</dbReference>